<dbReference type="EMBL" id="LVWD01000034">
    <property type="protein sequence ID" value="OAD40008.1"/>
    <property type="molecule type" value="Genomic_DNA"/>
</dbReference>
<evidence type="ECO:0000313" key="3">
    <source>
        <dbReference type="Proteomes" id="UP000185657"/>
    </source>
</evidence>
<organism evidence="1 4">
    <name type="scientific">Hydrogenophaga crassostreae</name>
    <dbReference type="NCBI Taxonomy" id="1763535"/>
    <lineage>
        <taxon>Bacteria</taxon>
        <taxon>Pseudomonadati</taxon>
        <taxon>Pseudomonadota</taxon>
        <taxon>Betaproteobacteria</taxon>
        <taxon>Burkholderiales</taxon>
        <taxon>Comamonadaceae</taxon>
        <taxon>Hydrogenophaga</taxon>
    </lineage>
</organism>
<dbReference type="EMBL" id="CP017476">
    <property type="protein sequence ID" value="AOW12821.1"/>
    <property type="molecule type" value="Genomic_DNA"/>
</dbReference>
<dbReference type="AlphaFoldDB" id="A0A167GXV2"/>
<sequence length="65" mass="7459">MKEAGAMRTVTLMSHAEHRMALSAWDPQALVRRVSACWVFQCGDLWGPLERPVLPIRWRLADPGW</sequence>
<proteinExistence type="predicted"/>
<reference evidence="1 4" key="2">
    <citation type="submission" date="2016-10" db="EMBL/GenBank/DDBJ databases">
        <title>Hydorgenophaga sp. LPB0072 isolated from gastropod.</title>
        <authorList>
            <person name="Kim E."/>
            <person name="Yi H."/>
        </authorList>
    </citation>
    <scope>NUCLEOTIDE SEQUENCE [LARGE SCALE GENOMIC DNA]</scope>
    <source>
        <strain evidence="1 4">LPB0072</strain>
    </source>
</reference>
<evidence type="ECO:0000313" key="2">
    <source>
        <dbReference type="EMBL" id="OAD40008.1"/>
    </source>
</evidence>
<protein>
    <submittedName>
        <fullName evidence="1">Uncharacterized protein</fullName>
    </submittedName>
</protein>
<accession>A0A167GXV2</accession>
<name>A0A167GXV2_9BURK</name>
<evidence type="ECO:0000313" key="4">
    <source>
        <dbReference type="Proteomes" id="UP000185680"/>
    </source>
</evidence>
<dbReference type="Proteomes" id="UP000185657">
    <property type="component" value="Unassembled WGS sequence"/>
</dbReference>
<dbReference type="Proteomes" id="UP000185680">
    <property type="component" value="Chromosome"/>
</dbReference>
<keyword evidence="3" id="KW-1185">Reference proteome</keyword>
<gene>
    <name evidence="1" type="ORF">LPB072_08165</name>
    <name evidence="2" type="ORF">LPB72_17660</name>
</gene>
<reference evidence="2 3" key="1">
    <citation type="submission" date="2016-02" db="EMBL/GenBank/DDBJ databases">
        <title>Draft genome sequence of Hydrogenophaga sp. LPB0072.</title>
        <authorList>
            <person name="Shin S.-K."/>
            <person name="Yi H."/>
        </authorList>
    </citation>
    <scope>NUCLEOTIDE SEQUENCE [LARGE SCALE GENOMIC DNA]</scope>
    <source>
        <strain evidence="2 3">LPB0072</strain>
    </source>
</reference>
<evidence type="ECO:0000313" key="1">
    <source>
        <dbReference type="EMBL" id="AOW12821.1"/>
    </source>
</evidence>
<dbReference type="KEGG" id="hyl:LPB072_08165"/>